<name>A0A2X1R6F4_9GAMM</name>
<accession>A0A2X1R6F4</accession>
<reference evidence="1 2" key="1">
    <citation type="submission" date="2018-06" db="EMBL/GenBank/DDBJ databases">
        <authorList>
            <consortium name="Pathogen Informatics"/>
            <person name="Doyle S."/>
        </authorList>
    </citation>
    <scope>NUCLEOTIDE SEQUENCE [LARGE SCALE GENOMIC DNA]</scope>
    <source>
        <strain evidence="1 2">NCTC12022</strain>
    </source>
</reference>
<dbReference type="AlphaFoldDB" id="A0A2X1R6F4"/>
<protein>
    <submittedName>
        <fullName evidence="1">Uncharacterized protein</fullName>
    </submittedName>
</protein>
<dbReference type="EMBL" id="UASS01000038">
    <property type="protein sequence ID" value="SPX62360.1"/>
    <property type="molecule type" value="Genomic_DNA"/>
</dbReference>
<sequence length="45" mass="5181">MSTILAEKECFSTQARRMEQTLVRYLNNFKTMERILANSAGLNSL</sequence>
<evidence type="ECO:0000313" key="2">
    <source>
        <dbReference type="Proteomes" id="UP000251942"/>
    </source>
</evidence>
<proteinExistence type="predicted"/>
<organism evidence="1 2">
    <name type="scientific">Legionella feeleii</name>
    <dbReference type="NCBI Taxonomy" id="453"/>
    <lineage>
        <taxon>Bacteria</taxon>
        <taxon>Pseudomonadati</taxon>
        <taxon>Pseudomonadota</taxon>
        <taxon>Gammaproteobacteria</taxon>
        <taxon>Legionellales</taxon>
        <taxon>Legionellaceae</taxon>
        <taxon>Legionella</taxon>
    </lineage>
</organism>
<dbReference type="Proteomes" id="UP000251942">
    <property type="component" value="Unassembled WGS sequence"/>
</dbReference>
<evidence type="ECO:0000313" key="1">
    <source>
        <dbReference type="EMBL" id="SPX62360.1"/>
    </source>
</evidence>
<gene>
    <name evidence="1" type="ORF">NCTC12022_03118</name>
</gene>